<gene>
    <name evidence="3" type="ORF">FHU40_002415</name>
</gene>
<feature type="signal peptide" evidence="2">
    <location>
        <begin position="1"/>
        <end position="29"/>
    </location>
</feature>
<feature type="chain" id="PRO_5039281532" evidence="2">
    <location>
        <begin position="30"/>
        <end position="389"/>
    </location>
</feature>
<dbReference type="RefSeq" id="WP_183592547.1">
    <property type="nucleotide sequence ID" value="NZ_JACHWR010000002.1"/>
</dbReference>
<accession>A0A7W4VWG7</accession>
<keyword evidence="1 2" id="KW-0732">Signal</keyword>
<comment type="caution">
    <text evidence="3">The sequence shown here is derived from an EMBL/GenBank/DDBJ whole genome shotgun (WGS) entry which is preliminary data.</text>
</comment>
<reference evidence="3 4" key="1">
    <citation type="submission" date="2020-08" db="EMBL/GenBank/DDBJ databases">
        <title>Sequencing the genomes of 1000 actinobacteria strains.</title>
        <authorList>
            <person name="Klenk H.-P."/>
        </authorList>
    </citation>
    <scope>NUCLEOTIDE SEQUENCE [LARGE SCALE GENOMIC DNA]</scope>
    <source>
        <strain evidence="3 4">DSM 105498</strain>
    </source>
</reference>
<evidence type="ECO:0000256" key="1">
    <source>
        <dbReference type="ARBA" id="ARBA00022729"/>
    </source>
</evidence>
<sequence>MFTTSRFSRRLKVSSVIAGACLLSLVASACGAGPNSTDASGSTSFEEAATKTSDQLADIYDQLDGLGESERKAELIELAKEEDGPIVWYTAAADDDTAPLIKKFKEETGIDVQVYRASSATVLAKTMEEAKAGRIRGDVLNFSGLDPTIASNESLYADLETPLADQMVEGTVHDDWIADQLYPFIVAWNTERYQGKSPETFKDVLTAFGDGELAFEATDSNWLFGVVQLLQEQEGVSEQEAIDMVADAARRGVPVVGHTLLSELLASGQYVAAATTYHYRSARQVEDGAPVAWEPQPGPVITTVSGTGIAATTSRPASALLFVEFQLTGEQEYWVEAGRTPTNENYQGGILGQGFDLYILDDDALYAELQKWDDLYAEMMQSSGRPVRE</sequence>
<dbReference type="SUPFAM" id="SSF53850">
    <property type="entry name" value="Periplasmic binding protein-like II"/>
    <property type="match status" value="1"/>
</dbReference>
<proteinExistence type="predicted"/>
<dbReference type="PROSITE" id="PS51257">
    <property type="entry name" value="PROKAR_LIPOPROTEIN"/>
    <property type="match status" value="1"/>
</dbReference>
<dbReference type="EMBL" id="JACHWR010000002">
    <property type="protein sequence ID" value="MBB3042597.1"/>
    <property type="molecule type" value="Genomic_DNA"/>
</dbReference>
<evidence type="ECO:0000256" key="2">
    <source>
        <dbReference type="SAM" id="SignalP"/>
    </source>
</evidence>
<name>A0A7W4VWG7_9ACTN</name>
<dbReference type="Pfam" id="PF13416">
    <property type="entry name" value="SBP_bac_8"/>
    <property type="match status" value="1"/>
</dbReference>
<dbReference type="Gene3D" id="3.40.190.10">
    <property type="entry name" value="Periplasmic binding protein-like II"/>
    <property type="match status" value="2"/>
</dbReference>
<keyword evidence="4" id="KW-1185">Reference proteome</keyword>
<evidence type="ECO:0000313" key="3">
    <source>
        <dbReference type="EMBL" id="MBB3042597.1"/>
    </source>
</evidence>
<evidence type="ECO:0000313" key="4">
    <source>
        <dbReference type="Proteomes" id="UP000589626"/>
    </source>
</evidence>
<organism evidence="3 4">
    <name type="scientific">Nocardioides soli</name>
    <dbReference type="NCBI Taxonomy" id="1036020"/>
    <lineage>
        <taxon>Bacteria</taxon>
        <taxon>Bacillati</taxon>
        <taxon>Actinomycetota</taxon>
        <taxon>Actinomycetes</taxon>
        <taxon>Propionibacteriales</taxon>
        <taxon>Nocardioidaceae</taxon>
        <taxon>Nocardioides</taxon>
    </lineage>
</organism>
<dbReference type="AlphaFoldDB" id="A0A7W4VWG7"/>
<dbReference type="Proteomes" id="UP000589626">
    <property type="component" value="Unassembled WGS sequence"/>
</dbReference>
<dbReference type="PANTHER" id="PTHR30006">
    <property type="entry name" value="THIAMINE-BINDING PERIPLASMIC PROTEIN-RELATED"/>
    <property type="match status" value="1"/>
</dbReference>
<protein>
    <submittedName>
        <fullName evidence="3">ABC-type Fe3+ transport system substrate-binding protein</fullName>
    </submittedName>
</protein>
<dbReference type="InterPro" id="IPR006059">
    <property type="entry name" value="SBP"/>
</dbReference>